<dbReference type="EMBL" id="FPIW01000028">
    <property type="protein sequence ID" value="SFW52384.1"/>
    <property type="molecule type" value="Genomic_DNA"/>
</dbReference>
<name>A0AA94HT72_DESDE</name>
<proteinExistence type="predicted"/>
<evidence type="ECO:0000313" key="1">
    <source>
        <dbReference type="EMBL" id="SFW52384.1"/>
    </source>
</evidence>
<dbReference type="AlphaFoldDB" id="A0AA94HT72"/>
<comment type="caution">
    <text evidence="1">The sequence shown here is derived from an EMBL/GenBank/DDBJ whole genome shotgun (WGS) entry which is preliminary data.</text>
</comment>
<evidence type="ECO:0000313" key="2">
    <source>
        <dbReference type="Proteomes" id="UP000182680"/>
    </source>
</evidence>
<reference evidence="2" key="1">
    <citation type="submission" date="2016-11" db="EMBL/GenBank/DDBJ databases">
        <authorList>
            <person name="Jaros S."/>
            <person name="Januszkiewicz K."/>
            <person name="Wedrychowicz H."/>
        </authorList>
    </citation>
    <scope>NUCLEOTIDE SEQUENCE [LARGE SCALE GENOMIC DNA]</scope>
    <source>
        <strain evidence="2">DSM 7057</strain>
    </source>
</reference>
<accession>A0AA94HT72</accession>
<sequence>MKLSLFFCVMLAVIFFAGSFILTLTVSSRNLGLFTAESVASRVTSAKIRHMESGR</sequence>
<protein>
    <submittedName>
        <fullName evidence="1">Uncharacterized protein</fullName>
    </submittedName>
</protein>
<dbReference type="Proteomes" id="UP000182680">
    <property type="component" value="Unassembled WGS sequence"/>
</dbReference>
<gene>
    <name evidence="1" type="ORF">SAMN02910291_01683</name>
</gene>
<organism evidence="1 2">
    <name type="scientific">Desulfovibrio desulfuricans</name>
    <dbReference type="NCBI Taxonomy" id="876"/>
    <lineage>
        <taxon>Bacteria</taxon>
        <taxon>Pseudomonadati</taxon>
        <taxon>Thermodesulfobacteriota</taxon>
        <taxon>Desulfovibrionia</taxon>
        <taxon>Desulfovibrionales</taxon>
        <taxon>Desulfovibrionaceae</taxon>
        <taxon>Desulfovibrio</taxon>
    </lineage>
</organism>
<dbReference type="RefSeq" id="WP_012625324.1">
    <property type="nucleotide sequence ID" value="NZ_FPIW01000028.1"/>
</dbReference>